<protein>
    <recommendedName>
        <fullName evidence="1">DUF6292 domain-containing protein</fullName>
    </recommendedName>
</protein>
<organism evidence="2 3">
    <name type="scientific">Haloactinomyces albus</name>
    <dbReference type="NCBI Taxonomy" id="1352928"/>
    <lineage>
        <taxon>Bacteria</taxon>
        <taxon>Bacillati</taxon>
        <taxon>Actinomycetota</taxon>
        <taxon>Actinomycetes</taxon>
        <taxon>Actinopolysporales</taxon>
        <taxon>Actinopolysporaceae</taxon>
        <taxon>Haloactinomyces</taxon>
    </lineage>
</organism>
<evidence type="ECO:0000259" key="1">
    <source>
        <dbReference type="Pfam" id="PF19809"/>
    </source>
</evidence>
<comment type="caution">
    <text evidence="2">The sequence shown here is derived from an EMBL/GenBank/DDBJ whole genome shotgun (WGS) entry which is preliminary data.</text>
</comment>
<reference evidence="2" key="1">
    <citation type="submission" date="2023-07" db="EMBL/GenBank/DDBJ databases">
        <title>Sequencing the genomes of 1000 actinobacteria strains.</title>
        <authorList>
            <person name="Klenk H.-P."/>
        </authorList>
    </citation>
    <scope>NUCLEOTIDE SEQUENCE</scope>
    <source>
        <strain evidence="2">DSM 45977</strain>
    </source>
</reference>
<feature type="domain" description="DUF6292" evidence="1">
    <location>
        <begin position="16"/>
        <end position="102"/>
    </location>
</feature>
<gene>
    <name evidence="2" type="ORF">JOF55_000395</name>
</gene>
<name>A0AAE3ZB13_9ACTN</name>
<dbReference type="InterPro" id="IPR046259">
    <property type="entry name" value="DUF6292"/>
</dbReference>
<proteinExistence type="predicted"/>
<dbReference type="RefSeq" id="WP_310268598.1">
    <property type="nucleotide sequence ID" value="NZ_JAVDXW010000001.1"/>
</dbReference>
<dbReference type="Pfam" id="PF19809">
    <property type="entry name" value="DUF6292"/>
    <property type="match status" value="1"/>
</dbReference>
<sequence length="135" mass="14897">MNTDPTNRVASGLGHYVETVARYLGDEVLTIDYEANEDLALAIIMVASRLPTIAERPLLLSWDEVNGWALRLQLDDNGETIALAYLGQEVLPGPDDVQRFLESATLGSHPGTISPPGFRHPNDRDSLELRLARFV</sequence>
<evidence type="ECO:0000313" key="2">
    <source>
        <dbReference type="EMBL" id="MDR7300214.1"/>
    </source>
</evidence>
<evidence type="ECO:0000313" key="3">
    <source>
        <dbReference type="Proteomes" id="UP001180845"/>
    </source>
</evidence>
<keyword evidence="3" id="KW-1185">Reference proteome</keyword>
<dbReference type="EMBL" id="JAVDXW010000001">
    <property type="protein sequence ID" value="MDR7300214.1"/>
    <property type="molecule type" value="Genomic_DNA"/>
</dbReference>
<dbReference type="AlphaFoldDB" id="A0AAE3ZB13"/>
<dbReference type="Proteomes" id="UP001180845">
    <property type="component" value="Unassembled WGS sequence"/>
</dbReference>
<accession>A0AAE3ZB13</accession>